<feature type="transmembrane region" description="Helical" evidence="6">
    <location>
        <begin position="251"/>
        <end position="271"/>
    </location>
</feature>
<feature type="transmembrane region" description="Helical" evidence="6">
    <location>
        <begin position="283"/>
        <end position="302"/>
    </location>
</feature>
<evidence type="ECO:0000256" key="5">
    <source>
        <dbReference type="ARBA" id="ARBA00023136"/>
    </source>
</evidence>
<feature type="transmembrane region" description="Helical" evidence="6">
    <location>
        <begin position="141"/>
        <end position="160"/>
    </location>
</feature>
<evidence type="ECO:0000313" key="8">
    <source>
        <dbReference type="Proteomes" id="UP001597533"/>
    </source>
</evidence>
<dbReference type="EMBL" id="JBHUOV010000002">
    <property type="protein sequence ID" value="MFD2823845.1"/>
    <property type="molecule type" value="Genomic_DNA"/>
</dbReference>
<evidence type="ECO:0000256" key="4">
    <source>
        <dbReference type="ARBA" id="ARBA00022989"/>
    </source>
</evidence>
<evidence type="ECO:0000256" key="1">
    <source>
        <dbReference type="ARBA" id="ARBA00004141"/>
    </source>
</evidence>
<keyword evidence="3 6" id="KW-0812">Transmembrane</keyword>
<dbReference type="Pfam" id="PF01040">
    <property type="entry name" value="UbiA"/>
    <property type="match status" value="1"/>
</dbReference>
<keyword evidence="2" id="KW-1003">Cell membrane</keyword>
<dbReference type="InterPro" id="IPR050475">
    <property type="entry name" value="Prenyltransferase_related"/>
</dbReference>
<dbReference type="PANTHER" id="PTHR42723:SF1">
    <property type="entry name" value="CHLOROPHYLL SYNTHASE, CHLOROPLASTIC"/>
    <property type="match status" value="1"/>
</dbReference>
<feature type="transmembrane region" description="Helical" evidence="6">
    <location>
        <begin position="12"/>
        <end position="28"/>
    </location>
</feature>
<protein>
    <submittedName>
        <fullName evidence="7">Geranylgeranylglycerol-phosphate geranylgeranyltransferase</fullName>
    </submittedName>
</protein>
<feature type="transmembrane region" description="Helical" evidence="6">
    <location>
        <begin position="112"/>
        <end position="129"/>
    </location>
</feature>
<dbReference type="InterPro" id="IPR044878">
    <property type="entry name" value="UbiA_sf"/>
</dbReference>
<feature type="transmembrane region" description="Helical" evidence="6">
    <location>
        <begin position="87"/>
        <end position="106"/>
    </location>
</feature>
<organism evidence="7 8">
    <name type="scientific">Lacinutrix iliipiscaria</name>
    <dbReference type="NCBI Taxonomy" id="1230532"/>
    <lineage>
        <taxon>Bacteria</taxon>
        <taxon>Pseudomonadati</taxon>
        <taxon>Bacteroidota</taxon>
        <taxon>Flavobacteriia</taxon>
        <taxon>Flavobacteriales</taxon>
        <taxon>Flavobacteriaceae</taxon>
        <taxon>Lacinutrix</taxon>
    </lineage>
</organism>
<dbReference type="NCBIfam" id="NF009512">
    <property type="entry name" value="PRK12872.1-1"/>
    <property type="match status" value="1"/>
</dbReference>
<accession>A0ABW5WNP0</accession>
<evidence type="ECO:0000256" key="2">
    <source>
        <dbReference type="ARBA" id="ARBA00022475"/>
    </source>
</evidence>
<evidence type="ECO:0000256" key="6">
    <source>
        <dbReference type="SAM" id="Phobius"/>
    </source>
</evidence>
<keyword evidence="8" id="KW-1185">Reference proteome</keyword>
<dbReference type="RefSeq" id="WP_183488108.1">
    <property type="nucleotide sequence ID" value="NZ_JBHUOV010000002.1"/>
</dbReference>
<evidence type="ECO:0000256" key="3">
    <source>
        <dbReference type="ARBA" id="ARBA00022692"/>
    </source>
</evidence>
<sequence>MLNLLKLIRWKNLVMIALMQLLIKYALFKPFDVTITLNDLGFFLLVLATLCLAAAGNIINDIYDVTTDLVNKPEKVIVGKSISEKTAYNLFFAFNIIGVGLGFYLSHVVGKSPFFALFVIISALLYIYASYLKQTPLIGNIVISILVALSLIIVGIFDLIPAITSTNKEAQVTFFKIVFDYALFAFIINLIREMVKDLEDIDGDYNAQMNTLPIAVGRERARQLVFIISLVPIFAVVYYILTFLYKQELVVIYFLAFIIAPLIYISIKIFNAETKKDYKHISLILKYVMFFGMLSLLMYPLILK</sequence>
<dbReference type="InterPro" id="IPR000537">
    <property type="entry name" value="UbiA_prenyltransferase"/>
</dbReference>
<comment type="subcellular location">
    <subcellularLocation>
        <location evidence="1">Membrane</location>
        <topology evidence="1">Multi-pass membrane protein</topology>
    </subcellularLocation>
</comment>
<proteinExistence type="predicted"/>
<dbReference type="Gene3D" id="1.10.357.140">
    <property type="entry name" value="UbiA prenyltransferase"/>
    <property type="match status" value="1"/>
</dbReference>
<dbReference type="PANTHER" id="PTHR42723">
    <property type="entry name" value="CHLOROPHYLL SYNTHASE"/>
    <property type="match status" value="1"/>
</dbReference>
<comment type="caution">
    <text evidence="7">The sequence shown here is derived from an EMBL/GenBank/DDBJ whole genome shotgun (WGS) entry which is preliminary data.</text>
</comment>
<evidence type="ECO:0000313" key="7">
    <source>
        <dbReference type="EMBL" id="MFD2823845.1"/>
    </source>
</evidence>
<feature type="transmembrane region" description="Helical" evidence="6">
    <location>
        <begin position="224"/>
        <end position="245"/>
    </location>
</feature>
<dbReference type="Proteomes" id="UP001597533">
    <property type="component" value="Unassembled WGS sequence"/>
</dbReference>
<reference evidence="8" key="1">
    <citation type="journal article" date="2019" name="Int. J. Syst. Evol. Microbiol.">
        <title>The Global Catalogue of Microorganisms (GCM) 10K type strain sequencing project: providing services to taxonomists for standard genome sequencing and annotation.</title>
        <authorList>
            <consortium name="The Broad Institute Genomics Platform"/>
            <consortium name="The Broad Institute Genome Sequencing Center for Infectious Disease"/>
            <person name="Wu L."/>
            <person name="Ma J."/>
        </authorList>
    </citation>
    <scope>NUCLEOTIDE SEQUENCE [LARGE SCALE GENOMIC DNA]</scope>
    <source>
        <strain evidence="8">KCTC 32141</strain>
    </source>
</reference>
<dbReference type="CDD" id="cd13961">
    <property type="entry name" value="PT_UbiA_DGGGPS"/>
    <property type="match status" value="1"/>
</dbReference>
<feature type="transmembrane region" description="Helical" evidence="6">
    <location>
        <begin position="172"/>
        <end position="191"/>
    </location>
</feature>
<name>A0ABW5WNP0_9FLAO</name>
<gene>
    <name evidence="7" type="ORF">ACFS5M_09205</name>
</gene>
<feature type="transmembrane region" description="Helical" evidence="6">
    <location>
        <begin position="40"/>
        <end position="59"/>
    </location>
</feature>
<keyword evidence="4 6" id="KW-1133">Transmembrane helix</keyword>
<keyword evidence="5 6" id="KW-0472">Membrane</keyword>